<dbReference type="RefSeq" id="XP_018189729.1">
    <property type="nucleotide sequence ID" value="XM_018334873.1"/>
</dbReference>
<evidence type="ECO:0000313" key="2">
    <source>
        <dbReference type="EMBL" id="KZF24174.1"/>
    </source>
</evidence>
<protein>
    <recommendedName>
        <fullName evidence="1">DUF7587 domain-containing protein</fullName>
    </recommendedName>
</protein>
<evidence type="ECO:0000259" key="1">
    <source>
        <dbReference type="Pfam" id="PF24494"/>
    </source>
</evidence>
<dbReference type="OrthoDB" id="5397734at2759"/>
<name>A0A165I098_XYLHT</name>
<dbReference type="GeneID" id="28900010"/>
<reference evidence="2 3" key="1">
    <citation type="journal article" date="2016" name="Fungal Biol.">
        <title>The genome of Xylona heveae provides a window into fungal endophytism.</title>
        <authorList>
            <person name="Gazis R."/>
            <person name="Kuo A."/>
            <person name="Riley R."/>
            <person name="LaButti K."/>
            <person name="Lipzen A."/>
            <person name="Lin J."/>
            <person name="Amirebrahimi M."/>
            <person name="Hesse C.N."/>
            <person name="Spatafora J.W."/>
            <person name="Henrissat B."/>
            <person name="Hainaut M."/>
            <person name="Grigoriev I.V."/>
            <person name="Hibbett D.S."/>
        </authorList>
    </citation>
    <scope>NUCLEOTIDE SEQUENCE [LARGE SCALE GENOMIC DNA]</scope>
    <source>
        <strain evidence="2 3">TC161</strain>
    </source>
</reference>
<accession>A0A165I098</accession>
<dbReference type="AlphaFoldDB" id="A0A165I098"/>
<dbReference type="Proteomes" id="UP000076632">
    <property type="component" value="Unassembled WGS sequence"/>
</dbReference>
<keyword evidence="3" id="KW-1185">Reference proteome</keyword>
<organism evidence="2 3">
    <name type="scientific">Xylona heveae (strain CBS 132557 / TC161)</name>
    <dbReference type="NCBI Taxonomy" id="1328760"/>
    <lineage>
        <taxon>Eukaryota</taxon>
        <taxon>Fungi</taxon>
        <taxon>Dikarya</taxon>
        <taxon>Ascomycota</taxon>
        <taxon>Pezizomycotina</taxon>
        <taxon>Xylonomycetes</taxon>
        <taxon>Xylonales</taxon>
        <taxon>Xylonaceae</taxon>
        <taxon>Xylona</taxon>
    </lineage>
</organism>
<dbReference type="InParanoid" id="A0A165I098"/>
<proteinExistence type="predicted"/>
<dbReference type="InterPro" id="IPR056009">
    <property type="entry name" value="DUF7587"/>
</dbReference>
<dbReference type="EMBL" id="KV407456">
    <property type="protein sequence ID" value="KZF24174.1"/>
    <property type="molecule type" value="Genomic_DNA"/>
</dbReference>
<evidence type="ECO:0000313" key="3">
    <source>
        <dbReference type="Proteomes" id="UP000076632"/>
    </source>
</evidence>
<feature type="domain" description="DUF7587" evidence="1">
    <location>
        <begin position="28"/>
        <end position="184"/>
    </location>
</feature>
<gene>
    <name evidence="2" type="ORF">L228DRAFT_266532</name>
</gene>
<sequence length="328" mass="37265">MSSARRGRAEVAPRPIKKALHCYKPIRLPRIAYRAYNVLSNGMNGPTGFTAGKYVDIPVRTPSKSDKRTAEFEKAVINHLRKDSTEPSPFISATHDFLRVIHIAEEKRKAGFPVSIAVIDLWEVARPWERAARSGRHVHYVKSLFDFLALEQWQKHLYYGQSEYLIWGQVRASAIIATFSMDQLFRKFATSTLSLSFMHLDILTKCKRIREFRVTCVRTASTKDHGLAIGYLINCIGVADDLVTIFVSEILRSFQFRIAEADKSFLAAIAQGVVVPGGDDASVVKRRFKFILKGLLQRCRLADNIEELFSERELEQCITEEVVNGWVV</sequence>
<dbReference type="Pfam" id="PF24494">
    <property type="entry name" value="DUF7587"/>
    <property type="match status" value="1"/>
</dbReference>